<evidence type="ECO:0000256" key="2">
    <source>
        <dbReference type="ARBA" id="ARBA00009142"/>
    </source>
</evidence>
<evidence type="ECO:0000256" key="7">
    <source>
        <dbReference type="ARBA" id="ARBA00023136"/>
    </source>
</evidence>
<reference evidence="10 11" key="1">
    <citation type="submission" date="2020-07" db="EMBL/GenBank/DDBJ databases">
        <title>Sequencing the genomes of 1000 actinobacteria strains.</title>
        <authorList>
            <person name="Klenk H.-P."/>
        </authorList>
    </citation>
    <scope>NUCLEOTIDE SEQUENCE [LARGE SCALE GENOMIC DNA]</scope>
    <source>
        <strain evidence="10 11">DSM 19087</strain>
    </source>
</reference>
<comment type="caution">
    <text evidence="9">The sequence shown here is derived from an EMBL/GenBank/DDBJ whole genome shotgun (WGS) entry which is preliminary data.</text>
</comment>
<evidence type="ECO:0000256" key="4">
    <source>
        <dbReference type="ARBA" id="ARBA00022475"/>
    </source>
</evidence>
<dbReference type="PANTHER" id="PTHR30269:SF23">
    <property type="entry name" value="MEMBRANE TRANSPORTER PROTEIN YDHB-RELATED"/>
    <property type="match status" value="1"/>
</dbReference>
<keyword evidence="6 8" id="KW-1133">Transmembrane helix</keyword>
<dbReference type="EMBL" id="JACWMT010000001">
    <property type="protein sequence ID" value="MBD1269989.1"/>
    <property type="molecule type" value="Genomic_DNA"/>
</dbReference>
<evidence type="ECO:0000256" key="1">
    <source>
        <dbReference type="ARBA" id="ARBA00004651"/>
    </source>
</evidence>
<evidence type="ECO:0000256" key="3">
    <source>
        <dbReference type="ARBA" id="ARBA00022448"/>
    </source>
</evidence>
<comment type="similarity">
    <text evidence="2 8">Belongs to the 4-toluene sulfonate uptake permease (TSUP) (TC 2.A.102) family.</text>
</comment>
<keyword evidence="4 8" id="KW-1003">Cell membrane</keyword>
<feature type="transmembrane region" description="Helical" evidence="8">
    <location>
        <begin position="71"/>
        <end position="90"/>
    </location>
</feature>
<feature type="transmembrane region" description="Helical" evidence="8">
    <location>
        <begin position="30"/>
        <end position="51"/>
    </location>
</feature>
<keyword evidence="5 8" id="KW-0812">Transmembrane</keyword>
<comment type="subcellular location">
    <subcellularLocation>
        <location evidence="1 8">Cell membrane</location>
        <topology evidence="1 8">Multi-pass membrane protein</topology>
    </subcellularLocation>
</comment>
<keyword evidence="7 8" id="KW-0472">Membrane</keyword>
<dbReference type="InterPro" id="IPR052017">
    <property type="entry name" value="TSUP"/>
</dbReference>
<sequence>MDPALVLLVAACAFATSALTAVLGFGGGIVLLAVLVAFLDPLVAIPLHAAIQVVSNGTRTIVRRRDVDWRIVWRTSLLLLPAGLLTLSLARQAPDAVLQIAIAVTVLAATWLPVWLSRPLPAPSSGGWIAMGGVLGALNPVVGATGPLAAPFFRAGTRDRLGFVGTFAASQVAGHLAKLVLFGAIGLLPAAQAPAAAAGIVGVIAGTWVGSRVLDRMPERRFDRIYLVAITAVAAWLLLDALA</sequence>
<keyword evidence="3" id="KW-0813">Transport</keyword>
<dbReference type="Proteomes" id="UP000587211">
    <property type="component" value="Unassembled WGS sequence"/>
</dbReference>
<name>A0A8I0FZ36_9ACTN</name>
<evidence type="ECO:0000256" key="8">
    <source>
        <dbReference type="RuleBase" id="RU363041"/>
    </source>
</evidence>
<feature type="transmembrane region" description="Helical" evidence="8">
    <location>
        <begin position="225"/>
        <end position="242"/>
    </location>
</feature>
<feature type="transmembrane region" description="Helical" evidence="8">
    <location>
        <begin position="179"/>
        <end position="204"/>
    </location>
</feature>
<evidence type="ECO:0000313" key="9">
    <source>
        <dbReference type="EMBL" id="MBD1269989.1"/>
    </source>
</evidence>
<dbReference type="Proteomes" id="UP000659061">
    <property type="component" value="Unassembled WGS sequence"/>
</dbReference>
<evidence type="ECO:0000256" key="6">
    <source>
        <dbReference type="ARBA" id="ARBA00022989"/>
    </source>
</evidence>
<accession>A0A8I0FZ36</accession>
<reference evidence="9" key="2">
    <citation type="submission" date="2020-09" db="EMBL/GenBank/DDBJ databases">
        <title>Novel species in genus Aeromicrobium.</title>
        <authorList>
            <person name="Zhang G."/>
        </authorList>
    </citation>
    <scope>NUCLEOTIDE SEQUENCE</scope>
    <source>
        <strain evidence="9">SSW1-57</strain>
    </source>
</reference>
<dbReference type="GO" id="GO:0005886">
    <property type="term" value="C:plasma membrane"/>
    <property type="evidence" value="ECO:0007669"/>
    <property type="project" value="UniProtKB-SubCell"/>
</dbReference>
<gene>
    <name evidence="10" type="ORF">BJ975_002728</name>
    <name evidence="9" type="ORF">IDH50_07090</name>
</gene>
<organism evidence="9 12">
    <name type="scientific">Aeromicrobium tamlense</name>
    <dbReference type="NCBI Taxonomy" id="375541"/>
    <lineage>
        <taxon>Bacteria</taxon>
        <taxon>Bacillati</taxon>
        <taxon>Actinomycetota</taxon>
        <taxon>Actinomycetes</taxon>
        <taxon>Propionibacteriales</taxon>
        <taxon>Nocardioidaceae</taxon>
        <taxon>Aeromicrobium</taxon>
    </lineage>
</organism>
<dbReference type="EMBL" id="JACBZN010000001">
    <property type="protein sequence ID" value="NYI39353.1"/>
    <property type="molecule type" value="Genomic_DNA"/>
</dbReference>
<feature type="transmembrane region" description="Helical" evidence="8">
    <location>
        <begin position="96"/>
        <end position="116"/>
    </location>
</feature>
<dbReference type="AlphaFoldDB" id="A0A8I0FZ36"/>
<evidence type="ECO:0000313" key="12">
    <source>
        <dbReference type="Proteomes" id="UP000659061"/>
    </source>
</evidence>
<dbReference type="Pfam" id="PF01925">
    <property type="entry name" value="TauE"/>
    <property type="match status" value="1"/>
</dbReference>
<evidence type="ECO:0000313" key="10">
    <source>
        <dbReference type="EMBL" id="NYI39353.1"/>
    </source>
</evidence>
<feature type="transmembrane region" description="Helical" evidence="8">
    <location>
        <begin position="128"/>
        <end position="153"/>
    </location>
</feature>
<dbReference type="RefSeq" id="WP_179426913.1">
    <property type="nucleotide sequence ID" value="NZ_BAAAMP010000002.1"/>
</dbReference>
<proteinExistence type="inferred from homology"/>
<evidence type="ECO:0000256" key="5">
    <source>
        <dbReference type="ARBA" id="ARBA00022692"/>
    </source>
</evidence>
<protein>
    <recommendedName>
        <fullName evidence="8">Probable membrane transporter protein</fullName>
    </recommendedName>
</protein>
<dbReference type="PANTHER" id="PTHR30269">
    <property type="entry name" value="TRANSMEMBRANE PROTEIN YFCA"/>
    <property type="match status" value="1"/>
</dbReference>
<dbReference type="InterPro" id="IPR002781">
    <property type="entry name" value="TM_pro_TauE-like"/>
</dbReference>
<keyword evidence="11" id="KW-1185">Reference proteome</keyword>
<evidence type="ECO:0000313" key="11">
    <source>
        <dbReference type="Proteomes" id="UP000587211"/>
    </source>
</evidence>